<evidence type="ECO:0000256" key="5">
    <source>
        <dbReference type="ARBA" id="ARBA00023015"/>
    </source>
</evidence>
<dbReference type="RefSeq" id="WP_263126508.1">
    <property type="nucleotide sequence ID" value="NZ_CP106753.1"/>
</dbReference>
<keyword evidence="12" id="KW-1185">Reference proteome</keyword>
<keyword evidence="4" id="KW-1005">Bacterial flagellum biogenesis</keyword>
<proteinExistence type="inferred from homology"/>
<reference evidence="11" key="1">
    <citation type="submission" date="2022-10" db="EMBL/GenBank/DDBJ databases">
        <title>Chitiniphilus purpureus sp. nov., a novel chitin-degrading bacterium isolated from crawfish pond sediment.</title>
        <authorList>
            <person name="Li K."/>
        </authorList>
    </citation>
    <scope>NUCLEOTIDE SEQUENCE</scope>
    <source>
        <strain evidence="11">CD1</strain>
    </source>
</reference>
<comment type="similarity">
    <text evidence="1">Belongs to the FlgM family.</text>
</comment>
<dbReference type="EMBL" id="CP106753">
    <property type="protein sequence ID" value="UXY17079.1"/>
    <property type="molecule type" value="Genomic_DNA"/>
</dbReference>
<gene>
    <name evidence="11" type="primary">flgM</name>
    <name evidence="11" type="ORF">N8I74_08740</name>
</gene>
<keyword evidence="11" id="KW-0966">Cell projection</keyword>
<name>A0ABY6DRT2_9NEIS</name>
<evidence type="ECO:0000313" key="11">
    <source>
        <dbReference type="EMBL" id="UXY17079.1"/>
    </source>
</evidence>
<dbReference type="Proteomes" id="UP001061302">
    <property type="component" value="Chromosome"/>
</dbReference>
<evidence type="ECO:0000256" key="6">
    <source>
        <dbReference type="ARBA" id="ARBA00023163"/>
    </source>
</evidence>
<evidence type="ECO:0000256" key="7">
    <source>
        <dbReference type="ARBA" id="ARBA00024739"/>
    </source>
</evidence>
<evidence type="ECO:0000259" key="10">
    <source>
        <dbReference type="Pfam" id="PF04316"/>
    </source>
</evidence>
<feature type="domain" description="Anti-sigma-28 factor FlgM C-terminal" evidence="10">
    <location>
        <begin position="36"/>
        <end position="84"/>
    </location>
</feature>
<keyword evidence="11" id="KW-0969">Cilium</keyword>
<dbReference type="InterPro" id="IPR035890">
    <property type="entry name" value="Anti-sigma-28_factor_FlgM_sf"/>
</dbReference>
<evidence type="ECO:0000256" key="1">
    <source>
        <dbReference type="ARBA" id="ARBA00005322"/>
    </source>
</evidence>
<evidence type="ECO:0000313" key="12">
    <source>
        <dbReference type="Proteomes" id="UP001061302"/>
    </source>
</evidence>
<evidence type="ECO:0000256" key="9">
    <source>
        <dbReference type="SAM" id="MobiDB-lite"/>
    </source>
</evidence>
<protein>
    <recommendedName>
        <fullName evidence="2">Negative regulator of flagellin synthesis</fullName>
    </recommendedName>
    <alternativeName>
        <fullName evidence="8">Anti-sigma-28 factor</fullName>
    </alternativeName>
</protein>
<evidence type="ECO:0000256" key="8">
    <source>
        <dbReference type="ARBA" id="ARBA00030117"/>
    </source>
</evidence>
<keyword evidence="11" id="KW-0282">Flagellum</keyword>
<sequence length="93" mass="9963">MKIDHSGKSTLAPVSRNTERQNEVAKPTVAPAQDESVTLNPLAAQIGQADEAAPFDSARVQALRQAIAEGRFTVKPEAIADKLLASVQELLRD</sequence>
<keyword evidence="6" id="KW-0804">Transcription</keyword>
<keyword evidence="3" id="KW-0678">Repressor</keyword>
<dbReference type="NCBIfam" id="TIGR03824">
    <property type="entry name" value="FlgM_jcvi"/>
    <property type="match status" value="1"/>
</dbReference>
<dbReference type="InterPro" id="IPR007412">
    <property type="entry name" value="FlgM"/>
</dbReference>
<dbReference type="Pfam" id="PF04316">
    <property type="entry name" value="FlgM"/>
    <property type="match status" value="1"/>
</dbReference>
<organism evidence="11 12">
    <name type="scientific">Chitiniphilus purpureus</name>
    <dbReference type="NCBI Taxonomy" id="2981137"/>
    <lineage>
        <taxon>Bacteria</taxon>
        <taxon>Pseudomonadati</taxon>
        <taxon>Pseudomonadota</taxon>
        <taxon>Betaproteobacteria</taxon>
        <taxon>Neisseriales</taxon>
        <taxon>Chitinibacteraceae</taxon>
        <taxon>Chitiniphilus</taxon>
    </lineage>
</organism>
<dbReference type="InterPro" id="IPR031316">
    <property type="entry name" value="FlgM_C"/>
</dbReference>
<evidence type="ECO:0000256" key="4">
    <source>
        <dbReference type="ARBA" id="ARBA00022795"/>
    </source>
</evidence>
<evidence type="ECO:0000256" key="3">
    <source>
        <dbReference type="ARBA" id="ARBA00022491"/>
    </source>
</evidence>
<dbReference type="SUPFAM" id="SSF101498">
    <property type="entry name" value="Anti-sigma factor FlgM"/>
    <property type="match status" value="1"/>
</dbReference>
<feature type="region of interest" description="Disordered" evidence="9">
    <location>
        <begin position="1"/>
        <end position="32"/>
    </location>
</feature>
<evidence type="ECO:0000256" key="2">
    <source>
        <dbReference type="ARBA" id="ARBA00017823"/>
    </source>
</evidence>
<keyword evidence="5" id="KW-0805">Transcription regulation</keyword>
<accession>A0ABY6DRT2</accession>
<comment type="function">
    <text evidence="7">Responsible for the coupling of flagellin expression to flagellar assembly by preventing expression of the flagellin genes when a component of the middle class of proteins is defective. It negatively regulates flagellar genes by inhibiting the activity of FliA by directly binding to FliA.</text>
</comment>